<sequence>MMLFIQKIFRKKGEMIMSIAVTGATGQLGGLVIQHLLKKVPASQIIAIVRNVEKASTLADQGVEVRHGDYNQPESLQKAFAGVSKLLFISGPHYDNTLLIVQHANVVKAARDVGVKHIAYTGYAFAEESIIPLAHVHLATEYAIRTTNIPYTFLRNALYTDFFVNEGLRASIESGAIVTNAGSGIVNSVTRNELALAAATVLTEEGHENKTYNLVSNQPWTFDELAQILSEVSGKKVVHQPVSFEEEKNFLVNAGVPEPFAEITAAIYDAISKGEASKTSDDLQKLIGSLTPLKETVKQALKM</sequence>
<dbReference type="PANTHER" id="PTHR47129">
    <property type="entry name" value="QUINONE OXIDOREDUCTASE 2"/>
    <property type="match status" value="1"/>
</dbReference>
<dbReference type="SUPFAM" id="SSF51735">
    <property type="entry name" value="NAD(P)-binding Rossmann-fold domains"/>
    <property type="match status" value="1"/>
</dbReference>
<reference evidence="2" key="1">
    <citation type="journal article" date="2012" name="Microbiology">
        <title>IncP-1beta plasmids of Comamonas sp. and Delftia sp. strains isolated from a wastewater treatment plant mediate resistance to and decolorization of the triphenylmethane dye crystal violet.</title>
        <authorList>
            <person name="Stolze Y."/>
            <person name="Eikmeyer F."/>
            <person name="Wibberg D."/>
            <person name="Brandis G."/>
            <person name="Karsten C."/>
            <person name="Krahn I."/>
            <person name="Schneiker-Bekel S."/>
            <person name="Viehover P."/>
            <person name="Barsch A."/>
            <person name="Keck M."/>
            <person name="Top E.M."/>
            <person name="Niehaus K."/>
            <person name="Schluter A."/>
        </authorList>
    </citation>
    <scope>NUCLEOTIDE SEQUENCE</scope>
    <source>
        <strain evidence="2">KV36</strain>
        <plasmid evidence="2">pKV36</plasmid>
    </source>
</reference>
<dbReference type="Gene3D" id="3.40.50.720">
    <property type="entry name" value="NAD(P)-binding Rossmann-like Domain"/>
    <property type="match status" value="1"/>
</dbReference>
<dbReference type="CDD" id="cd05269">
    <property type="entry name" value="TMR_SDR_a"/>
    <property type="match status" value="1"/>
</dbReference>
<evidence type="ECO:0000313" key="2">
    <source>
        <dbReference type="EMBL" id="AFJ11835.1"/>
    </source>
</evidence>
<dbReference type="Pfam" id="PF05368">
    <property type="entry name" value="NmrA"/>
    <property type="match status" value="1"/>
</dbReference>
<protein>
    <submittedName>
        <fullName evidence="2">Triphenylmethane reductase</fullName>
    </submittedName>
</protein>
<feature type="domain" description="NmrA-like" evidence="1">
    <location>
        <begin position="18"/>
        <end position="265"/>
    </location>
</feature>
<evidence type="ECO:0000259" key="1">
    <source>
        <dbReference type="Pfam" id="PF05368"/>
    </source>
</evidence>
<dbReference type="InterPro" id="IPR052718">
    <property type="entry name" value="NmrA-type_oxidoreductase"/>
</dbReference>
<dbReference type="InterPro" id="IPR008030">
    <property type="entry name" value="NmrA-like"/>
</dbReference>
<proteinExistence type="predicted"/>
<gene>
    <name evidence="2" type="primary">tmr</name>
    <name evidence="2" type="ORF">pKV36_21</name>
</gene>
<name>I1Z157_9BURK</name>
<geneLocation type="plasmid" evidence="2">
    <name>pKV36</name>
</geneLocation>
<dbReference type="PANTHER" id="PTHR47129:SF1">
    <property type="entry name" value="NMRA-LIKE DOMAIN-CONTAINING PROTEIN"/>
    <property type="match status" value="1"/>
</dbReference>
<dbReference type="InterPro" id="IPR036291">
    <property type="entry name" value="NAD(P)-bd_dom_sf"/>
</dbReference>
<keyword evidence="2" id="KW-0614">Plasmid</keyword>
<dbReference type="EMBL" id="JN648091">
    <property type="protein sequence ID" value="AFJ11835.1"/>
    <property type="molecule type" value="Genomic_DNA"/>
</dbReference>
<dbReference type="AlphaFoldDB" id="I1Z157"/>
<dbReference type="Gene3D" id="3.90.25.10">
    <property type="entry name" value="UDP-galactose 4-epimerase, domain 1"/>
    <property type="match status" value="1"/>
</dbReference>
<accession>I1Z157</accession>
<organism evidence="2">
    <name type="scientific">Comamonas sp. KV36</name>
    <dbReference type="NCBI Taxonomy" id="1170709"/>
    <lineage>
        <taxon>Bacteria</taxon>
        <taxon>Pseudomonadati</taxon>
        <taxon>Pseudomonadota</taxon>
        <taxon>Betaproteobacteria</taxon>
        <taxon>Burkholderiales</taxon>
        <taxon>Comamonadaceae</taxon>
        <taxon>Comamonas</taxon>
    </lineage>
</organism>